<dbReference type="AlphaFoldDB" id="A0A9R0WZY6"/>
<evidence type="ECO:0000313" key="3">
    <source>
        <dbReference type="Proteomes" id="UP000324705"/>
    </source>
</evidence>
<keyword evidence="3" id="KW-1185">Reference proteome</keyword>
<dbReference type="Pfam" id="PF03478">
    <property type="entry name" value="Beta-prop_KIB1-4"/>
    <property type="match status" value="1"/>
</dbReference>
<proteinExistence type="predicted"/>
<dbReference type="Gramene" id="TRITD5Bv1G025640.1">
    <property type="protein sequence ID" value="TRITD5Bv1G025640.1"/>
    <property type="gene ID" value="TRITD5Bv1G025640"/>
</dbReference>
<evidence type="ECO:0000259" key="1">
    <source>
        <dbReference type="Pfam" id="PF03478"/>
    </source>
</evidence>
<dbReference type="EMBL" id="LT934120">
    <property type="protein sequence ID" value="VAI27500.1"/>
    <property type="molecule type" value="Genomic_DNA"/>
</dbReference>
<protein>
    <recommendedName>
        <fullName evidence="1">KIB1-4 beta-propeller domain-containing protein</fullName>
    </recommendedName>
</protein>
<dbReference type="OMA" id="PDHESEQ"/>
<dbReference type="PANTHER" id="PTHR34708">
    <property type="entry name" value="OS07G0440000 PROTEIN"/>
    <property type="match status" value="1"/>
</dbReference>
<name>A0A9R0WZY6_TRITD</name>
<accession>A0A9R0WZY6</accession>
<sequence>MPPGPSWADLLPELVCRIADGLDDLKCYASARGACRTWRHTLVLPSPSLLVDHDDDPSKRCTTAAIKRRTTAASIPARRSFELNAIPSGKLCPAARRSFKLATIPSVRTCLGCCSGWLALSVRIDDVHSLLSLFHPITAAEILLPPLVYDSRLVSKIVFAPNPATNDFMAVVIYDIDRVSYVTAGARRWAVLDPIRLAVGDQLADLLYHGNGRVYCLTRFGDVHVLLLPQRCRREPIILEGPTSTYPAVHNRQIIEMHGIGPDLNAPATIETLFSSVRSNLSFDDDAGFAPPYNTISAFTSVKNLVFCDGNLYQIWRNASCIVTLQLPEGGRCRVAHDEIFVLRYDPQRQPCWDVVADLGGYSVFIGRNNSVSIYAEGMPGLKGDCVYWIGGRGRDQGMVFDMKTGSSTPCIPLVDGVLLGSPQSTICWYFLSDK</sequence>
<feature type="domain" description="KIB1-4 beta-propeller" evidence="1">
    <location>
        <begin position="104"/>
        <end position="396"/>
    </location>
</feature>
<gene>
    <name evidence="2" type="ORF">TRITD_5Bv1G025640</name>
</gene>
<evidence type="ECO:0000313" key="2">
    <source>
        <dbReference type="EMBL" id="VAI27500.1"/>
    </source>
</evidence>
<dbReference type="InterPro" id="IPR005174">
    <property type="entry name" value="KIB1-4_b-propeller"/>
</dbReference>
<organism evidence="2 3">
    <name type="scientific">Triticum turgidum subsp. durum</name>
    <name type="common">Durum wheat</name>
    <name type="synonym">Triticum durum</name>
    <dbReference type="NCBI Taxonomy" id="4567"/>
    <lineage>
        <taxon>Eukaryota</taxon>
        <taxon>Viridiplantae</taxon>
        <taxon>Streptophyta</taxon>
        <taxon>Embryophyta</taxon>
        <taxon>Tracheophyta</taxon>
        <taxon>Spermatophyta</taxon>
        <taxon>Magnoliopsida</taxon>
        <taxon>Liliopsida</taxon>
        <taxon>Poales</taxon>
        <taxon>Poaceae</taxon>
        <taxon>BOP clade</taxon>
        <taxon>Pooideae</taxon>
        <taxon>Triticodae</taxon>
        <taxon>Triticeae</taxon>
        <taxon>Triticinae</taxon>
        <taxon>Triticum</taxon>
    </lineage>
</organism>
<dbReference type="PANTHER" id="PTHR34708:SF1">
    <property type="entry name" value="OS08G0126400 PROTEIN"/>
    <property type="match status" value="1"/>
</dbReference>
<reference evidence="2 3" key="1">
    <citation type="submission" date="2017-09" db="EMBL/GenBank/DDBJ databases">
        <authorList>
            <consortium name="International Durum Wheat Genome Sequencing Consortium (IDWGSC)"/>
            <person name="Milanesi L."/>
        </authorList>
    </citation>
    <scope>NUCLEOTIDE SEQUENCE [LARGE SCALE GENOMIC DNA]</scope>
    <source>
        <strain evidence="3">cv. Svevo</strain>
    </source>
</reference>
<dbReference type="Proteomes" id="UP000324705">
    <property type="component" value="Chromosome 5B"/>
</dbReference>